<evidence type="ECO:0000313" key="1">
    <source>
        <dbReference type="EMBL" id="AHF13512.1"/>
    </source>
</evidence>
<accession>W0ERW8</accession>
<sequence length="82" mass="9976">MQVYKKHSTYTNILFFNYQHFTKFLNFKNQTTYYQYIIFFKNQKSFPFLKISKITGKFIKKSQILLESPSVFTLHKFPAQES</sequence>
<proteinExistence type="predicted"/>
<dbReference type="STRING" id="880074.BARVI_00015"/>
<reference evidence="1 2" key="1">
    <citation type="submission" date="2013-12" db="EMBL/GenBank/DDBJ databases">
        <authorList>
            <consortium name="DOE Joint Genome Institute"/>
            <person name="Eisen J."/>
            <person name="Huntemann M."/>
            <person name="Han J."/>
            <person name="Chen A."/>
            <person name="Kyrpides N."/>
            <person name="Mavromatis K."/>
            <person name="Markowitz V."/>
            <person name="Palaniappan K."/>
            <person name="Ivanova N."/>
            <person name="Schaumberg A."/>
            <person name="Pati A."/>
            <person name="Liolios K."/>
            <person name="Nordberg H.P."/>
            <person name="Cantor M.N."/>
            <person name="Hua S.X."/>
            <person name="Woyke T."/>
        </authorList>
    </citation>
    <scope>NUCLEOTIDE SEQUENCE [LARGE SCALE GENOMIC DNA]</scope>
    <source>
        <strain evidence="2">DSM 18177</strain>
    </source>
</reference>
<dbReference type="HOGENOM" id="CLU_2551459_0_0_10"/>
<dbReference type="Proteomes" id="UP000018901">
    <property type="component" value="Chromosome"/>
</dbReference>
<name>W0ERW8_9BACT</name>
<dbReference type="AlphaFoldDB" id="W0ERW8"/>
<protein>
    <submittedName>
        <fullName evidence="1">Uncharacterized protein</fullName>
    </submittedName>
</protein>
<organism evidence="1 2">
    <name type="scientific">Barnesiella viscericola DSM 18177</name>
    <dbReference type="NCBI Taxonomy" id="880074"/>
    <lineage>
        <taxon>Bacteria</taxon>
        <taxon>Pseudomonadati</taxon>
        <taxon>Bacteroidota</taxon>
        <taxon>Bacteroidia</taxon>
        <taxon>Bacteroidales</taxon>
        <taxon>Barnesiellaceae</taxon>
        <taxon>Barnesiella</taxon>
    </lineage>
</organism>
<gene>
    <name evidence="1" type="ORF">BARVI_00015</name>
</gene>
<dbReference type="EMBL" id="CP007034">
    <property type="protein sequence ID" value="AHF13512.1"/>
    <property type="molecule type" value="Genomic_DNA"/>
</dbReference>
<evidence type="ECO:0000313" key="2">
    <source>
        <dbReference type="Proteomes" id="UP000018901"/>
    </source>
</evidence>
<keyword evidence="2" id="KW-1185">Reference proteome</keyword>
<dbReference type="KEGG" id="bvs:BARVI_00015"/>